<evidence type="ECO:0000313" key="1">
    <source>
        <dbReference type="EMBL" id="KMO30645.1"/>
    </source>
</evidence>
<proteinExistence type="predicted"/>
<dbReference type="OrthoDB" id="7996394at2"/>
<dbReference type="EMBL" id="LABX01000168">
    <property type="protein sequence ID" value="KMO30645.1"/>
    <property type="molecule type" value="Genomic_DNA"/>
</dbReference>
<accession>A0A0J6S616</accession>
<comment type="caution">
    <text evidence="1">The sequence shown here is derived from an EMBL/GenBank/DDBJ whole genome shotgun (WGS) entry which is preliminary data.</text>
</comment>
<name>A0A0J6S616_9HYPH</name>
<sequence length="118" mass="12657">MSTILIVDPVRIETGSADCEGRLVYRDGRLIGVLTQLDPLLHEDLGVGRHWYLEAAFGRAAAAPQPRPFPSLDEALTWLERRSSGPARPATLPVTPHCAVAAHLPSAGWCGTGLAPPR</sequence>
<dbReference type="AlphaFoldDB" id="A0A0J6S616"/>
<evidence type="ECO:0000313" key="2">
    <source>
        <dbReference type="Proteomes" id="UP000035929"/>
    </source>
</evidence>
<dbReference type="Proteomes" id="UP000035929">
    <property type="component" value="Unassembled WGS sequence"/>
</dbReference>
<dbReference type="RefSeq" id="WP_048465746.1">
    <property type="nucleotide sequence ID" value="NZ_LABX01000168.1"/>
</dbReference>
<gene>
    <name evidence="1" type="ORF">VP06_21155</name>
</gene>
<reference evidence="1 2" key="1">
    <citation type="submission" date="2015-03" db="EMBL/GenBank/DDBJ databases">
        <title>Genome sequencing of Methylobacterium aquaticum DSM16371 type strain.</title>
        <authorList>
            <person name="Chaudhry V."/>
            <person name="Patil P.B."/>
        </authorList>
    </citation>
    <scope>NUCLEOTIDE SEQUENCE [LARGE SCALE GENOMIC DNA]</scope>
    <source>
        <strain evidence="1 2">DSM 16371</strain>
    </source>
</reference>
<protein>
    <submittedName>
        <fullName evidence="1">Uncharacterized protein</fullName>
    </submittedName>
</protein>
<organism evidence="1 2">
    <name type="scientific">Methylobacterium aquaticum</name>
    <dbReference type="NCBI Taxonomy" id="270351"/>
    <lineage>
        <taxon>Bacteria</taxon>
        <taxon>Pseudomonadati</taxon>
        <taxon>Pseudomonadota</taxon>
        <taxon>Alphaproteobacteria</taxon>
        <taxon>Hyphomicrobiales</taxon>
        <taxon>Methylobacteriaceae</taxon>
        <taxon>Methylobacterium</taxon>
    </lineage>
</organism>